<dbReference type="GO" id="GO:0019843">
    <property type="term" value="F:rRNA binding"/>
    <property type="evidence" value="ECO:0007669"/>
    <property type="project" value="UniProtKB-UniRule"/>
</dbReference>
<dbReference type="AlphaFoldDB" id="A0A0S2SE43"/>
<proteinExistence type="inferred from homology"/>
<sequence>MIREERLLKVLKAPHISEKSTMVAEHQNTIVFKVATDATKAEIKAAVAKLFEVEVETVRTLNMKGKTKRTGARVGRRSDWKKAYVTLKAGQDIDFMGAAE</sequence>
<name>A0A0S2SE43_9GAMM</name>
<accession>A0A0S2SE43</accession>
<keyword evidence="2 6" id="KW-0699">rRNA-binding</keyword>
<evidence type="ECO:0000256" key="2">
    <source>
        <dbReference type="ARBA" id="ARBA00022730"/>
    </source>
</evidence>
<reference evidence="10" key="1">
    <citation type="submission" date="2015-10" db="EMBL/GenBank/DDBJ databases">
        <title>Complete Genome Sequence of Aeromonas schubertii strain WL1483.</title>
        <authorList>
            <person name="Liu L."/>
        </authorList>
    </citation>
    <scope>NUCLEOTIDE SEQUENCE [LARGE SCALE GENOMIC DNA]</scope>
    <source>
        <strain evidence="10">WL1483</strain>
    </source>
</reference>
<reference evidence="8 10" key="2">
    <citation type="journal article" date="2016" name="Genome Announc.">
        <title>Complete Genome Sequence of the Highly Virulent Aeromonas schubertii Strain WL1483, Isolated from Diseased Snakehead Fish (Channa argus) in China.</title>
        <authorList>
            <person name="Liu L."/>
            <person name="Li N."/>
            <person name="Zhang D."/>
            <person name="Fu X."/>
            <person name="Shi C."/>
            <person name="Lin Q."/>
            <person name="Hao G."/>
        </authorList>
    </citation>
    <scope>NUCLEOTIDE SEQUENCE [LARGE SCALE GENOMIC DNA]</scope>
    <source>
        <strain evidence="8 10">WL1483</strain>
    </source>
</reference>
<dbReference type="KEGG" id="asr:WL1483_562"/>
<keyword evidence="3 6" id="KW-0694">RNA-binding</keyword>
<dbReference type="Pfam" id="PF00276">
    <property type="entry name" value="Ribosomal_L23"/>
    <property type="match status" value="1"/>
</dbReference>
<dbReference type="NCBIfam" id="NF004363">
    <property type="entry name" value="PRK05738.2-4"/>
    <property type="match status" value="1"/>
</dbReference>
<dbReference type="NCBIfam" id="NF004358">
    <property type="entry name" value="PRK05738.1-1"/>
    <property type="match status" value="1"/>
</dbReference>
<dbReference type="HAMAP" id="MF_01369_B">
    <property type="entry name" value="Ribosomal_uL23_B"/>
    <property type="match status" value="1"/>
</dbReference>
<evidence type="ECO:0000256" key="5">
    <source>
        <dbReference type="ARBA" id="ARBA00023274"/>
    </source>
</evidence>
<evidence type="ECO:0000256" key="4">
    <source>
        <dbReference type="ARBA" id="ARBA00022980"/>
    </source>
</evidence>
<dbReference type="PROSITE" id="PS00050">
    <property type="entry name" value="RIBOSOMAL_L23"/>
    <property type="match status" value="1"/>
</dbReference>
<dbReference type="Proteomes" id="UP000058114">
    <property type="component" value="Chromosome"/>
</dbReference>
<reference evidence="9 11" key="3">
    <citation type="submission" date="2021-09" db="EMBL/GenBank/DDBJ databases">
        <title>Aeromonas schubertii isolated from Asian sea bass.</title>
        <authorList>
            <person name="Pinpimai K."/>
        </authorList>
    </citation>
    <scope>NUCLEOTIDE SEQUENCE [LARGE SCALE GENOMIC DNA]</scope>
    <source>
        <strain evidence="9 11">CHULA2021a</strain>
    </source>
</reference>
<evidence type="ECO:0000313" key="10">
    <source>
        <dbReference type="Proteomes" id="UP000058114"/>
    </source>
</evidence>
<dbReference type="STRING" id="652.WL1483_562"/>
<evidence type="ECO:0000256" key="6">
    <source>
        <dbReference type="HAMAP-Rule" id="MF_01369"/>
    </source>
</evidence>
<protein>
    <recommendedName>
        <fullName evidence="6">Large ribosomal subunit protein uL23</fullName>
    </recommendedName>
</protein>
<evidence type="ECO:0000256" key="3">
    <source>
        <dbReference type="ARBA" id="ARBA00022884"/>
    </source>
</evidence>
<dbReference type="EMBL" id="CP013067">
    <property type="protein sequence ID" value="ALP39981.1"/>
    <property type="molecule type" value="Genomic_DNA"/>
</dbReference>
<dbReference type="InterPro" id="IPR012678">
    <property type="entry name" value="Ribosomal_uL23/eL15/eS24_sf"/>
</dbReference>
<dbReference type="Gene3D" id="3.30.70.330">
    <property type="match status" value="1"/>
</dbReference>
<evidence type="ECO:0000313" key="9">
    <source>
        <dbReference type="EMBL" id="MBZ6066037.1"/>
    </source>
</evidence>
<comment type="function">
    <text evidence="6">One of the early assembly proteins it binds 23S rRNA. One of the proteins that surrounds the polypeptide exit tunnel on the outside of the ribosome. Forms the main docking site for trigger factor binding to the ribosome.</text>
</comment>
<gene>
    <name evidence="6 8" type="primary">rplW</name>
    <name evidence="9" type="ORF">LA374_07450</name>
    <name evidence="8" type="ORF">WL1483_562</name>
</gene>
<evidence type="ECO:0000256" key="7">
    <source>
        <dbReference type="RuleBase" id="RU003934"/>
    </source>
</evidence>
<dbReference type="GO" id="GO:0003735">
    <property type="term" value="F:structural constituent of ribosome"/>
    <property type="evidence" value="ECO:0007669"/>
    <property type="project" value="InterPro"/>
</dbReference>
<dbReference type="GO" id="GO:1990904">
    <property type="term" value="C:ribonucleoprotein complex"/>
    <property type="evidence" value="ECO:0007669"/>
    <property type="project" value="UniProtKB-KW"/>
</dbReference>
<keyword evidence="11" id="KW-1185">Reference proteome</keyword>
<evidence type="ECO:0000313" key="8">
    <source>
        <dbReference type="EMBL" id="ALP39981.1"/>
    </source>
</evidence>
<dbReference type="SUPFAM" id="SSF54189">
    <property type="entry name" value="Ribosomal proteins S24e, L23 and L15e"/>
    <property type="match status" value="1"/>
</dbReference>
<dbReference type="NCBIfam" id="NF004366">
    <property type="entry name" value="PRK05738.3-2"/>
    <property type="match status" value="1"/>
</dbReference>
<dbReference type="PANTHER" id="PTHR11620">
    <property type="entry name" value="60S RIBOSOMAL PROTEIN L23A"/>
    <property type="match status" value="1"/>
</dbReference>
<keyword evidence="4 6" id="KW-0689">Ribosomal protein</keyword>
<dbReference type="Proteomes" id="UP000774958">
    <property type="component" value="Unassembled WGS sequence"/>
</dbReference>
<keyword evidence="5 6" id="KW-0687">Ribonucleoprotein</keyword>
<dbReference type="GO" id="GO:0005840">
    <property type="term" value="C:ribosome"/>
    <property type="evidence" value="ECO:0007669"/>
    <property type="project" value="UniProtKB-KW"/>
</dbReference>
<dbReference type="InterPro" id="IPR001014">
    <property type="entry name" value="Ribosomal_uL23_CS"/>
</dbReference>
<dbReference type="GO" id="GO:0006412">
    <property type="term" value="P:translation"/>
    <property type="evidence" value="ECO:0007669"/>
    <property type="project" value="UniProtKB-UniRule"/>
</dbReference>
<evidence type="ECO:0000256" key="1">
    <source>
        <dbReference type="ARBA" id="ARBA00006700"/>
    </source>
</evidence>
<dbReference type="PATRIC" id="fig|652.5.peg.130"/>
<dbReference type="NCBIfam" id="NF004359">
    <property type="entry name" value="PRK05738.1-3"/>
    <property type="match status" value="1"/>
</dbReference>
<dbReference type="EMBL" id="JAIRBT010000007">
    <property type="protein sequence ID" value="MBZ6066037.1"/>
    <property type="molecule type" value="Genomic_DNA"/>
</dbReference>
<dbReference type="OrthoDB" id="9793353at2"/>
<organism evidence="8 10">
    <name type="scientific">Aeromonas schubertii</name>
    <dbReference type="NCBI Taxonomy" id="652"/>
    <lineage>
        <taxon>Bacteria</taxon>
        <taxon>Pseudomonadati</taxon>
        <taxon>Pseudomonadota</taxon>
        <taxon>Gammaproteobacteria</taxon>
        <taxon>Aeromonadales</taxon>
        <taxon>Aeromonadaceae</taxon>
        <taxon>Aeromonas</taxon>
    </lineage>
</organism>
<comment type="similarity">
    <text evidence="1 6 7">Belongs to the universal ribosomal protein uL23 family.</text>
</comment>
<comment type="subunit">
    <text evidence="6">Part of the 50S ribosomal subunit. Contacts protein L29, and trigger factor when it is bound to the ribosome.</text>
</comment>
<dbReference type="InterPro" id="IPR012677">
    <property type="entry name" value="Nucleotide-bd_a/b_plait_sf"/>
</dbReference>
<dbReference type="InterPro" id="IPR013025">
    <property type="entry name" value="Ribosomal_uL23-like"/>
</dbReference>
<dbReference type="FunFam" id="3.30.70.330:FF:000001">
    <property type="entry name" value="50S ribosomal protein L23"/>
    <property type="match status" value="1"/>
</dbReference>
<evidence type="ECO:0000313" key="11">
    <source>
        <dbReference type="Proteomes" id="UP000774958"/>
    </source>
</evidence>